<dbReference type="NCBIfam" id="TIGR03627">
    <property type="entry name" value="uS9_arch"/>
    <property type="match status" value="1"/>
</dbReference>
<evidence type="ECO:0000256" key="2">
    <source>
        <dbReference type="ARBA" id="ARBA00022980"/>
    </source>
</evidence>
<dbReference type="PROSITE" id="PS00360">
    <property type="entry name" value="RIBOSOMAL_S9"/>
    <property type="match status" value="1"/>
</dbReference>
<dbReference type="InterPro" id="IPR014721">
    <property type="entry name" value="Ribsml_uS5_D2-typ_fold_subgr"/>
</dbReference>
<accession>T1DI80</accession>
<sequence>MKDHTIMTSGKRKSAIARAYTKKGQGRITINGAPVEFYPIPLLKEKLKEPLSLIGEKANQVDIEVNVKGGGVTGQADASRTAMAKGIVKFFSNDAELEETYRKYDRTLLVNDIRRKLPKKPMGRGARVKRQKSYR</sequence>
<dbReference type="PANTHER" id="PTHR21569:SF16">
    <property type="entry name" value="RIBOSOMAL PROTEIN S16"/>
    <property type="match status" value="1"/>
</dbReference>
<dbReference type="InterPro" id="IPR020574">
    <property type="entry name" value="Ribosomal_uS9_CS"/>
</dbReference>
<dbReference type="GO" id="GO:0022627">
    <property type="term" value="C:cytosolic small ribosomal subunit"/>
    <property type="evidence" value="ECO:0007669"/>
    <property type="project" value="TreeGrafter"/>
</dbReference>
<gene>
    <name evidence="4" type="ORF">B1A_00229</name>
</gene>
<dbReference type="Gene3D" id="3.30.230.10">
    <property type="match status" value="1"/>
</dbReference>
<dbReference type="PANTHER" id="PTHR21569">
    <property type="entry name" value="RIBOSOMAL PROTEIN S9"/>
    <property type="match status" value="1"/>
</dbReference>
<dbReference type="SUPFAM" id="SSF54211">
    <property type="entry name" value="Ribosomal protein S5 domain 2-like"/>
    <property type="match status" value="1"/>
</dbReference>
<organism evidence="4">
    <name type="scientific">mine drainage metagenome</name>
    <dbReference type="NCBI Taxonomy" id="410659"/>
    <lineage>
        <taxon>unclassified sequences</taxon>
        <taxon>metagenomes</taxon>
        <taxon>ecological metagenomes</taxon>
    </lineage>
</organism>
<comment type="caution">
    <text evidence="4">The sequence shown here is derived from an EMBL/GenBank/DDBJ whole genome shotgun (WGS) entry which is preliminary data.</text>
</comment>
<keyword evidence="2 4" id="KW-0689">Ribosomal protein</keyword>
<dbReference type="EMBL" id="AUZX01000172">
    <property type="protein sequence ID" value="EQD81059.1"/>
    <property type="molecule type" value="Genomic_DNA"/>
</dbReference>
<comment type="similarity">
    <text evidence="1">Belongs to the universal ribosomal protein uS9 family.</text>
</comment>
<dbReference type="Pfam" id="PF00380">
    <property type="entry name" value="Ribosomal_S9"/>
    <property type="match status" value="1"/>
</dbReference>
<protein>
    <submittedName>
        <fullName evidence="4">Ribosomal protein S9, archaeal</fullName>
    </submittedName>
</protein>
<dbReference type="InterPro" id="IPR000754">
    <property type="entry name" value="Ribosomal_uS9"/>
</dbReference>
<dbReference type="AlphaFoldDB" id="T1DI80"/>
<dbReference type="GO" id="GO:0000462">
    <property type="term" value="P:maturation of SSU-rRNA from tricistronic rRNA transcript (SSU-rRNA, 5.8S rRNA, LSU-rRNA)"/>
    <property type="evidence" value="ECO:0007669"/>
    <property type="project" value="TreeGrafter"/>
</dbReference>
<dbReference type="InterPro" id="IPR019958">
    <property type="entry name" value="Ribosomal_uS9_archaeal"/>
</dbReference>
<name>T1DI80_9ZZZZ</name>
<dbReference type="NCBIfam" id="NF001749">
    <property type="entry name" value="PRK00474.1"/>
    <property type="match status" value="1"/>
</dbReference>
<proteinExistence type="inferred from homology"/>
<dbReference type="GO" id="GO:0003735">
    <property type="term" value="F:structural constituent of ribosome"/>
    <property type="evidence" value="ECO:0007669"/>
    <property type="project" value="InterPro"/>
</dbReference>
<dbReference type="GO" id="GO:0003723">
    <property type="term" value="F:RNA binding"/>
    <property type="evidence" value="ECO:0007669"/>
    <property type="project" value="TreeGrafter"/>
</dbReference>
<reference evidence="4" key="1">
    <citation type="submission" date="2013-08" db="EMBL/GenBank/DDBJ databases">
        <authorList>
            <person name="Mendez C."/>
            <person name="Richter M."/>
            <person name="Ferrer M."/>
            <person name="Sanchez J."/>
        </authorList>
    </citation>
    <scope>NUCLEOTIDE SEQUENCE</scope>
</reference>
<dbReference type="InterPro" id="IPR020568">
    <property type="entry name" value="Ribosomal_Su5_D2-typ_SF"/>
</dbReference>
<keyword evidence="3" id="KW-0687">Ribonucleoprotein</keyword>
<evidence type="ECO:0000256" key="3">
    <source>
        <dbReference type="ARBA" id="ARBA00023274"/>
    </source>
</evidence>
<dbReference type="HAMAP" id="MF_00532_A">
    <property type="entry name" value="Ribosomal_uS9_A"/>
    <property type="match status" value="1"/>
</dbReference>
<evidence type="ECO:0000256" key="1">
    <source>
        <dbReference type="ARBA" id="ARBA00005251"/>
    </source>
</evidence>
<reference evidence="4" key="2">
    <citation type="journal article" date="2014" name="ISME J.">
        <title>Microbial stratification in low pH oxic and suboxic macroscopic growths along an acid mine drainage.</title>
        <authorList>
            <person name="Mendez-Garcia C."/>
            <person name="Mesa V."/>
            <person name="Sprenger R.R."/>
            <person name="Richter M."/>
            <person name="Diez M.S."/>
            <person name="Solano J."/>
            <person name="Bargiela R."/>
            <person name="Golyshina O.V."/>
            <person name="Manteca A."/>
            <person name="Ramos J.L."/>
            <person name="Gallego J.R."/>
            <person name="Llorente I."/>
            <person name="Martins Dos Santos V.A."/>
            <person name="Jensen O.N."/>
            <person name="Pelaez A.I."/>
            <person name="Sanchez J."/>
            <person name="Ferrer M."/>
        </authorList>
    </citation>
    <scope>NUCLEOTIDE SEQUENCE</scope>
</reference>
<dbReference type="GO" id="GO:0006412">
    <property type="term" value="P:translation"/>
    <property type="evidence" value="ECO:0007669"/>
    <property type="project" value="InterPro"/>
</dbReference>
<evidence type="ECO:0000313" key="4">
    <source>
        <dbReference type="EMBL" id="EQD81059.1"/>
    </source>
</evidence>